<feature type="non-terminal residue" evidence="1">
    <location>
        <position position="939"/>
    </location>
</feature>
<reference evidence="1" key="1">
    <citation type="journal article" date="2023" name="IScience">
        <title>Live-bearing cockroach genome reveals convergent evolutionary mechanisms linked to viviparity in insects and beyond.</title>
        <authorList>
            <person name="Fouks B."/>
            <person name="Harrison M.C."/>
            <person name="Mikhailova A.A."/>
            <person name="Marchal E."/>
            <person name="English S."/>
            <person name="Carruthers M."/>
            <person name="Jennings E.C."/>
            <person name="Chiamaka E.L."/>
            <person name="Frigard R.A."/>
            <person name="Pippel M."/>
            <person name="Attardo G.M."/>
            <person name="Benoit J.B."/>
            <person name="Bornberg-Bauer E."/>
            <person name="Tobe S.S."/>
        </authorList>
    </citation>
    <scope>NUCLEOTIDE SEQUENCE</scope>
    <source>
        <strain evidence="1">Stay&amp;Tobe</strain>
    </source>
</reference>
<proteinExistence type="predicted"/>
<reference evidence="1" key="2">
    <citation type="submission" date="2023-05" db="EMBL/GenBank/DDBJ databases">
        <authorList>
            <person name="Fouks B."/>
        </authorList>
    </citation>
    <scope>NUCLEOTIDE SEQUENCE</scope>
    <source>
        <strain evidence="1">Stay&amp;Tobe</strain>
        <tissue evidence="1">Testes</tissue>
    </source>
</reference>
<accession>A0AAD7ZX87</accession>
<evidence type="ECO:0000313" key="2">
    <source>
        <dbReference type="Proteomes" id="UP001233999"/>
    </source>
</evidence>
<evidence type="ECO:0000313" key="1">
    <source>
        <dbReference type="EMBL" id="KAJ9587837.1"/>
    </source>
</evidence>
<sequence>VFLKNYVVGNAQFKYASGKGSATLNVDLPKLGRKLKGTGDLQVTGSHHVATVEIYYNADKNPNQKLTFHTDTDFKKDALDSKNKLDVLNYVTEVNVKGTLTGKLEDGQLKGDFDITLPNDYKFAGKLDQTLHVRPSNSEGDVNAELAVTAPQNPTPAKVTLEFAAKNVDTKQYSFDGQSKLAYHSPSGKDIAIIVAAKNIPQREKRVLKFKGVLQGSFIGETVRVELNSELYESYATVKGHGSYGSGTVVDISGKVIPLKYHDNHYTGPFGYDYLIEMKLPFEKVKFIKEICYLKGEVAEKKLQFKFYDEIIVNDKSYIFDWDSNTQEDKGDNKLVLTVPNSEPRTYESSWYYSPEDFKNNDLLKGGFTLRGNQDSKLTVDVTGKKDLSDLNLHATLHTPIEKFKNAELTLKNKYIIFSHFCKKADTNFVLVVDDKKVTILSKLSKGPFPAIPNIDFTATHPEGKTRVYFVLESKSSNDVSGKAELEWATNGGGKLTASGKANYESFQNFRIEADVESPKLNLKKWHVVLANKPAKTAKTIQIQATEAGVQVINGRLEYHVEDKDNLYKAGVSGNVKVRNQNQQLKADVYFIKFTLAENGEVGAKSGVSVRLGEKSFEASNKYTTKELRTSVSLCYKPNDCSVSEVHSVVESKDFAHVKHDFGATVDLKACGINEGFVLVGKTVTEPRSFDHTVELKLLNSKQTSYKFHSYLNEKEVGLSDLILPQRVIATEGKFTRNNEKDEHELDLGFWLDKERHPENKAGLHVLAGFHVTKEVVLLRGDLKLSHPALKKDFSVTSKARILDHDTLFDGSAEFDVFAKSNQKITLQANLLKNLVENGYNVTGFISAKGKFLDIYIDGGAELSTNGASYVSKLTYQDEKHKTKTAEVSFLLSLKHQHIYVKSPMAELLKFHRELSRTNQHSSALTNQMTKLLQKCCMI</sequence>
<name>A0AAD7ZX87_DIPPU</name>
<keyword evidence="2" id="KW-1185">Reference proteome</keyword>
<dbReference type="EMBL" id="JASPKZ010006058">
    <property type="protein sequence ID" value="KAJ9587837.1"/>
    <property type="molecule type" value="Genomic_DNA"/>
</dbReference>
<organism evidence="1 2">
    <name type="scientific">Diploptera punctata</name>
    <name type="common">Pacific beetle cockroach</name>
    <dbReference type="NCBI Taxonomy" id="6984"/>
    <lineage>
        <taxon>Eukaryota</taxon>
        <taxon>Metazoa</taxon>
        <taxon>Ecdysozoa</taxon>
        <taxon>Arthropoda</taxon>
        <taxon>Hexapoda</taxon>
        <taxon>Insecta</taxon>
        <taxon>Pterygota</taxon>
        <taxon>Neoptera</taxon>
        <taxon>Polyneoptera</taxon>
        <taxon>Dictyoptera</taxon>
        <taxon>Blattodea</taxon>
        <taxon>Blaberoidea</taxon>
        <taxon>Blaberidae</taxon>
        <taxon>Diplopterinae</taxon>
        <taxon>Diploptera</taxon>
    </lineage>
</organism>
<protein>
    <submittedName>
        <fullName evidence="1">Uncharacterized protein</fullName>
    </submittedName>
</protein>
<dbReference type="AlphaFoldDB" id="A0AAD7ZX87"/>
<comment type="caution">
    <text evidence="1">The sequence shown here is derived from an EMBL/GenBank/DDBJ whole genome shotgun (WGS) entry which is preliminary data.</text>
</comment>
<dbReference type="Proteomes" id="UP001233999">
    <property type="component" value="Unassembled WGS sequence"/>
</dbReference>
<gene>
    <name evidence="1" type="ORF">L9F63_018709</name>
</gene>